<evidence type="ECO:0008006" key="4">
    <source>
        <dbReference type="Google" id="ProtNLM"/>
    </source>
</evidence>
<name>V4A6Z4_LOTGI</name>
<evidence type="ECO:0000313" key="3">
    <source>
        <dbReference type="Proteomes" id="UP000030746"/>
    </source>
</evidence>
<dbReference type="STRING" id="225164.V4A6Z4"/>
<feature type="region of interest" description="Disordered" evidence="1">
    <location>
        <begin position="1"/>
        <end position="120"/>
    </location>
</feature>
<feature type="compositionally biased region" description="Basic and acidic residues" evidence="1">
    <location>
        <begin position="101"/>
        <end position="119"/>
    </location>
</feature>
<keyword evidence="3" id="KW-1185">Reference proteome</keyword>
<dbReference type="CTD" id="20242437"/>
<reference evidence="2 3" key="1">
    <citation type="journal article" date="2013" name="Nature">
        <title>Insights into bilaterian evolution from three spiralian genomes.</title>
        <authorList>
            <person name="Simakov O."/>
            <person name="Marletaz F."/>
            <person name="Cho S.J."/>
            <person name="Edsinger-Gonzales E."/>
            <person name="Havlak P."/>
            <person name="Hellsten U."/>
            <person name="Kuo D.H."/>
            <person name="Larsson T."/>
            <person name="Lv J."/>
            <person name="Arendt D."/>
            <person name="Savage R."/>
            <person name="Osoegawa K."/>
            <person name="de Jong P."/>
            <person name="Grimwood J."/>
            <person name="Chapman J.A."/>
            <person name="Shapiro H."/>
            <person name="Aerts A."/>
            <person name="Otillar R.P."/>
            <person name="Terry A.Y."/>
            <person name="Boore J.L."/>
            <person name="Grigoriev I.V."/>
            <person name="Lindberg D.R."/>
            <person name="Seaver E.C."/>
            <person name="Weisblat D.A."/>
            <person name="Putnam N.H."/>
            <person name="Rokhsar D.S."/>
        </authorList>
    </citation>
    <scope>NUCLEOTIDE SEQUENCE [LARGE SCALE GENOMIC DNA]</scope>
</reference>
<dbReference type="OMA" id="HAYSKHI"/>
<dbReference type="GeneID" id="20242437"/>
<dbReference type="HOGENOM" id="CLU_1631241_0_0_1"/>
<dbReference type="KEGG" id="lgi:LOTGIDRAFT_173590"/>
<dbReference type="Proteomes" id="UP000030746">
    <property type="component" value="Unassembled WGS sequence"/>
</dbReference>
<protein>
    <recommendedName>
        <fullName evidence="4">Protein kinase domain-containing protein</fullName>
    </recommendedName>
</protein>
<organism evidence="2 3">
    <name type="scientific">Lottia gigantea</name>
    <name type="common">Giant owl limpet</name>
    <dbReference type="NCBI Taxonomy" id="225164"/>
    <lineage>
        <taxon>Eukaryota</taxon>
        <taxon>Metazoa</taxon>
        <taxon>Spiralia</taxon>
        <taxon>Lophotrochozoa</taxon>
        <taxon>Mollusca</taxon>
        <taxon>Gastropoda</taxon>
        <taxon>Patellogastropoda</taxon>
        <taxon>Lottioidea</taxon>
        <taxon>Lottiidae</taxon>
        <taxon>Lottia</taxon>
    </lineage>
</organism>
<gene>
    <name evidence="2" type="ORF">LOTGIDRAFT_173590</name>
</gene>
<dbReference type="OrthoDB" id="10071559at2759"/>
<feature type="compositionally biased region" description="Polar residues" evidence="1">
    <location>
        <begin position="49"/>
        <end position="66"/>
    </location>
</feature>
<sequence>MTALSKEDTIHESDQESDSGPIGNGFTSSDEFSPAHVPNHLNGGHYLVTNGNQNSESHVTKSQSKPSVIPRTSAKHHTPVKRHHSDGDMLAVDPPPPNRVRPPEPESRLSQRPKSEGHVYSRHMLCKRASSYGGNSPFGRADSYHKLEQLGEGSYATVFKGLS</sequence>
<feature type="non-terminal residue" evidence="2">
    <location>
        <position position="163"/>
    </location>
</feature>
<evidence type="ECO:0000313" key="2">
    <source>
        <dbReference type="EMBL" id="ESO99703.1"/>
    </source>
</evidence>
<dbReference type="AlphaFoldDB" id="V4A6Z4"/>
<proteinExistence type="predicted"/>
<feature type="compositionally biased region" description="Basic and acidic residues" evidence="1">
    <location>
        <begin position="1"/>
        <end position="14"/>
    </location>
</feature>
<dbReference type="EMBL" id="KB200955">
    <property type="protein sequence ID" value="ESO99703.1"/>
    <property type="molecule type" value="Genomic_DNA"/>
</dbReference>
<evidence type="ECO:0000256" key="1">
    <source>
        <dbReference type="SAM" id="MobiDB-lite"/>
    </source>
</evidence>
<dbReference type="RefSeq" id="XP_009049610.1">
    <property type="nucleotide sequence ID" value="XM_009051362.1"/>
</dbReference>
<accession>V4A6Z4</accession>
<feature type="compositionally biased region" description="Basic residues" evidence="1">
    <location>
        <begin position="73"/>
        <end position="84"/>
    </location>
</feature>